<organism evidence="1 2">
    <name type="scientific">Panagrellus redivivus</name>
    <name type="common">Microworm</name>
    <dbReference type="NCBI Taxonomy" id="6233"/>
    <lineage>
        <taxon>Eukaryota</taxon>
        <taxon>Metazoa</taxon>
        <taxon>Ecdysozoa</taxon>
        <taxon>Nematoda</taxon>
        <taxon>Chromadorea</taxon>
        <taxon>Rhabditida</taxon>
        <taxon>Tylenchina</taxon>
        <taxon>Panagrolaimomorpha</taxon>
        <taxon>Panagrolaimoidea</taxon>
        <taxon>Panagrolaimidae</taxon>
        <taxon>Panagrellus</taxon>
    </lineage>
</organism>
<evidence type="ECO:0000313" key="1">
    <source>
        <dbReference type="Proteomes" id="UP000492821"/>
    </source>
</evidence>
<evidence type="ECO:0000313" key="2">
    <source>
        <dbReference type="WBParaSite" id="Pan_g2880.t1"/>
    </source>
</evidence>
<dbReference type="AlphaFoldDB" id="A0A7E4VSH3"/>
<reference evidence="1" key="1">
    <citation type="journal article" date="2013" name="Genetics">
        <title>The draft genome and transcriptome of Panagrellus redivivus are shaped by the harsh demands of a free-living lifestyle.</title>
        <authorList>
            <person name="Srinivasan J."/>
            <person name="Dillman A.R."/>
            <person name="Macchietto M.G."/>
            <person name="Heikkinen L."/>
            <person name="Lakso M."/>
            <person name="Fracchia K.M."/>
            <person name="Antoshechkin I."/>
            <person name="Mortazavi A."/>
            <person name="Wong G."/>
            <person name="Sternberg P.W."/>
        </authorList>
    </citation>
    <scope>NUCLEOTIDE SEQUENCE [LARGE SCALE GENOMIC DNA]</scope>
    <source>
        <strain evidence="1">MT8872</strain>
    </source>
</reference>
<protein>
    <submittedName>
        <fullName evidence="2">Uncharacterized protein</fullName>
    </submittedName>
</protein>
<keyword evidence="1" id="KW-1185">Reference proteome</keyword>
<dbReference type="WBParaSite" id="Pan_g2880.t1">
    <property type="protein sequence ID" value="Pan_g2880.t1"/>
    <property type="gene ID" value="Pan_g2880"/>
</dbReference>
<dbReference type="Proteomes" id="UP000492821">
    <property type="component" value="Unassembled WGS sequence"/>
</dbReference>
<reference evidence="2" key="2">
    <citation type="submission" date="2020-10" db="UniProtKB">
        <authorList>
            <consortium name="WormBaseParasite"/>
        </authorList>
    </citation>
    <scope>IDENTIFICATION</scope>
</reference>
<name>A0A7E4VSH3_PANRE</name>
<accession>A0A7E4VSH3</accession>
<proteinExistence type="predicted"/>
<sequence length="70" mass="7659">MLLSQVQCTPSPNHACFNALAIVTETDWSVIESINTWCPGFYVTPRGVSWCAWRAGLARLQTAFTKSGAP</sequence>